<dbReference type="PRINTS" id="PR01590">
    <property type="entry name" value="HTHFIS"/>
</dbReference>
<gene>
    <name evidence="2" type="ORF">K7C98_08525</name>
</gene>
<reference evidence="2" key="1">
    <citation type="submission" date="2021-08" db="EMBL/GenBank/DDBJ databases">
        <authorList>
            <person name="Stevens D.C."/>
        </authorList>
    </citation>
    <scope>NUCLEOTIDE SEQUENCE</scope>
    <source>
        <strain evidence="2">DSM 53165</strain>
    </source>
</reference>
<dbReference type="InterPro" id="IPR009057">
    <property type="entry name" value="Homeodomain-like_sf"/>
</dbReference>
<comment type="caution">
    <text evidence="2">The sequence shown here is derived from an EMBL/GenBank/DDBJ whole genome shotgun (WGS) entry which is preliminary data.</text>
</comment>
<evidence type="ECO:0000313" key="3">
    <source>
        <dbReference type="Proteomes" id="UP001139031"/>
    </source>
</evidence>
<keyword evidence="3" id="KW-1185">Reference proteome</keyword>
<dbReference type="RefSeq" id="WP_224191082.1">
    <property type="nucleotide sequence ID" value="NZ_JAIRAU010000005.1"/>
</dbReference>
<accession>A0ABS7TM60</accession>
<protein>
    <recommendedName>
        <fullName evidence="1">DNA binding HTH domain-containing protein</fullName>
    </recommendedName>
</protein>
<organism evidence="2 3">
    <name type="scientific">Nannocystis pusilla</name>
    <dbReference type="NCBI Taxonomy" id="889268"/>
    <lineage>
        <taxon>Bacteria</taxon>
        <taxon>Pseudomonadati</taxon>
        <taxon>Myxococcota</taxon>
        <taxon>Polyangia</taxon>
        <taxon>Nannocystales</taxon>
        <taxon>Nannocystaceae</taxon>
        <taxon>Nannocystis</taxon>
    </lineage>
</organism>
<proteinExistence type="predicted"/>
<dbReference type="EMBL" id="JAIRAU010000005">
    <property type="protein sequence ID" value="MBZ5709305.1"/>
    <property type="molecule type" value="Genomic_DNA"/>
</dbReference>
<sequence length="69" mass="7417">MSQLILEDLNLEAAERRLCSEALSTAGNITGAAGLLGIDRHALRRRIKKLGIDWPPIRVAVAAKPTVGQ</sequence>
<dbReference type="Pfam" id="PF02954">
    <property type="entry name" value="HTH_8"/>
    <property type="match status" value="1"/>
</dbReference>
<dbReference type="SUPFAM" id="SSF46689">
    <property type="entry name" value="Homeodomain-like"/>
    <property type="match status" value="1"/>
</dbReference>
<feature type="domain" description="DNA binding HTH" evidence="1">
    <location>
        <begin position="11"/>
        <end position="50"/>
    </location>
</feature>
<name>A0ABS7TM60_9BACT</name>
<dbReference type="InterPro" id="IPR002197">
    <property type="entry name" value="HTH_Fis"/>
</dbReference>
<evidence type="ECO:0000259" key="1">
    <source>
        <dbReference type="Pfam" id="PF02954"/>
    </source>
</evidence>
<evidence type="ECO:0000313" key="2">
    <source>
        <dbReference type="EMBL" id="MBZ5709305.1"/>
    </source>
</evidence>
<dbReference type="Gene3D" id="1.10.10.60">
    <property type="entry name" value="Homeodomain-like"/>
    <property type="match status" value="1"/>
</dbReference>
<dbReference type="Proteomes" id="UP001139031">
    <property type="component" value="Unassembled WGS sequence"/>
</dbReference>